<feature type="non-terminal residue" evidence="1">
    <location>
        <position position="45"/>
    </location>
</feature>
<reference evidence="1" key="1">
    <citation type="submission" date="2007-04" db="EMBL/GenBank/DDBJ databases">
        <authorList>
            <person name="Lim S."/>
        </authorList>
    </citation>
    <scope>NUCLEOTIDE SEQUENCE</scope>
</reference>
<dbReference type="AlphaFoldDB" id="A4UZ08"/>
<organism evidence="1">
    <name type="scientific">Pseudomonas sp. MIS38</name>
    <dbReference type="NCBI Taxonomy" id="91465"/>
    <lineage>
        <taxon>Bacteria</taxon>
        <taxon>Pseudomonadati</taxon>
        <taxon>Pseudomonadota</taxon>
        <taxon>Gammaproteobacteria</taxon>
        <taxon>Pseudomonadales</taxon>
        <taxon>Pseudomonadaceae</taxon>
        <taxon>Pseudomonas</taxon>
    </lineage>
</organism>
<accession>A4UZ08</accession>
<evidence type="ECO:0000313" key="1">
    <source>
        <dbReference type="EMBL" id="BAF57208.1"/>
    </source>
</evidence>
<proteinExistence type="predicted"/>
<keyword evidence="1" id="KW-0675">Receptor</keyword>
<sequence length="45" mass="4807">MPAPHGLHPLAKALLIRRSFRCTLPAFCAMALTVPMIGQAPGRPP</sequence>
<reference evidence="1" key="2">
    <citation type="submission" date="2007-05" db="EMBL/GenBank/DDBJ databases">
        <title>Pyoverdine transport system in Pseudomonas sp. MIS38.</title>
        <authorList>
            <person name="Lim S.P."/>
            <person name="Roongsawang N."/>
            <person name="Washio K."/>
            <person name="Morikawa M."/>
        </authorList>
    </citation>
    <scope>NUCLEOTIDE SEQUENCE</scope>
</reference>
<name>A4UZ08_9PSED</name>
<protein>
    <submittedName>
        <fullName evidence="1">Putative ferripyoverdine receptor</fullName>
    </submittedName>
</protein>
<dbReference type="EMBL" id="AB302131">
    <property type="protein sequence ID" value="BAF57208.1"/>
    <property type="molecule type" value="Genomic_DNA"/>
</dbReference>